<feature type="domain" description="Septum formation inhibitor MinC C-terminal" evidence="7">
    <location>
        <begin position="108"/>
        <end position="206"/>
    </location>
</feature>
<dbReference type="RefSeq" id="WP_132081189.1">
    <property type="nucleotide sequence ID" value="NZ_SLUI01000008.1"/>
</dbReference>
<dbReference type="EMBL" id="SLUI01000008">
    <property type="protein sequence ID" value="TCL36480.1"/>
    <property type="molecule type" value="Genomic_DNA"/>
</dbReference>
<gene>
    <name evidence="6" type="primary">minC</name>
    <name evidence="9" type="ORF">EV210_108120</name>
</gene>
<dbReference type="GO" id="GO:1901891">
    <property type="term" value="P:regulation of cell septum assembly"/>
    <property type="evidence" value="ECO:0007669"/>
    <property type="project" value="InterPro"/>
</dbReference>
<evidence type="ECO:0000256" key="3">
    <source>
        <dbReference type="ARBA" id="ARBA00023210"/>
    </source>
</evidence>
<dbReference type="NCBIfam" id="TIGR01222">
    <property type="entry name" value="minC"/>
    <property type="match status" value="1"/>
</dbReference>
<proteinExistence type="inferred from homology"/>
<evidence type="ECO:0000313" key="9">
    <source>
        <dbReference type="EMBL" id="TCL36480.1"/>
    </source>
</evidence>
<feature type="domain" description="Septum site-determining protein MinC N-terminal" evidence="8">
    <location>
        <begin position="5"/>
        <end position="72"/>
    </location>
</feature>
<dbReference type="Proteomes" id="UP000295063">
    <property type="component" value="Unassembled WGS sequence"/>
</dbReference>
<dbReference type="HAMAP" id="MF_00267">
    <property type="entry name" value="MinC"/>
    <property type="match status" value="1"/>
</dbReference>
<dbReference type="Gene3D" id="2.160.20.70">
    <property type="match status" value="1"/>
</dbReference>
<evidence type="ECO:0000256" key="1">
    <source>
        <dbReference type="ARBA" id="ARBA00006291"/>
    </source>
</evidence>
<keyword evidence="3 6" id="KW-0717">Septation</keyword>
<evidence type="ECO:0000256" key="5">
    <source>
        <dbReference type="ARBA" id="ARBA00046874"/>
    </source>
</evidence>
<dbReference type="GO" id="GO:0000902">
    <property type="term" value="P:cell morphogenesis"/>
    <property type="evidence" value="ECO:0007669"/>
    <property type="project" value="InterPro"/>
</dbReference>
<comment type="caution">
    <text evidence="9">The sequence shown here is derived from an EMBL/GenBank/DDBJ whole genome shotgun (WGS) entry which is preliminary data.</text>
</comment>
<dbReference type="Gene3D" id="3.30.160.540">
    <property type="match status" value="1"/>
</dbReference>
<comment type="subunit">
    <text evidence="5 6">Interacts with MinD and FtsZ.</text>
</comment>
<evidence type="ECO:0000313" key="10">
    <source>
        <dbReference type="Proteomes" id="UP000295063"/>
    </source>
</evidence>
<dbReference type="Pfam" id="PF03775">
    <property type="entry name" value="MinC_C"/>
    <property type="match status" value="1"/>
</dbReference>
<dbReference type="InterPro" id="IPR013033">
    <property type="entry name" value="MinC"/>
</dbReference>
<name>A0A4R1PYJ6_9FIRM</name>
<dbReference type="SUPFAM" id="SSF63848">
    <property type="entry name" value="Cell-division inhibitor MinC, C-terminal domain"/>
    <property type="match status" value="1"/>
</dbReference>
<comment type="similarity">
    <text evidence="1 6">Belongs to the MinC family.</text>
</comment>
<evidence type="ECO:0000256" key="2">
    <source>
        <dbReference type="ARBA" id="ARBA00022618"/>
    </source>
</evidence>
<comment type="function">
    <text evidence="6">Cell division inhibitor that blocks the formation of polar Z ring septums. Rapidly oscillates between the poles of the cell to destabilize FtsZ filaments that have formed before they mature into polar Z rings. Prevents FtsZ polymerization.</text>
</comment>
<keyword evidence="10" id="KW-1185">Reference proteome</keyword>
<evidence type="ECO:0000259" key="7">
    <source>
        <dbReference type="Pfam" id="PF03775"/>
    </source>
</evidence>
<dbReference type="InterPro" id="IPR016098">
    <property type="entry name" value="CAP/MinC_C"/>
</dbReference>
<evidence type="ECO:0000256" key="6">
    <source>
        <dbReference type="HAMAP-Rule" id="MF_00267"/>
    </source>
</evidence>
<dbReference type="InterPro" id="IPR036145">
    <property type="entry name" value="MinC_C_sf"/>
</dbReference>
<dbReference type="InterPro" id="IPR005526">
    <property type="entry name" value="Septum_form_inhib_MinC_C"/>
</dbReference>
<dbReference type="AlphaFoldDB" id="A0A4R1PYJ6"/>
<evidence type="ECO:0000256" key="4">
    <source>
        <dbReference type="ARBA" id="ARBA00023306"/>
    </source>
</evidence>
<keyword evidence="4 6" id="KW-0131">Cell cycle</keyword>
<dbReference type="InterPro" id="IPR055219">
    <property type="entry name" value="MinC_N_1"/>
</dbReference>
<reference evidence="9 10" key="1">
    <citation type="submission" date="2019-03" db="EMBL/GenBank/DDBJ databases">
        <title>Genomic Encyclopedia of Type Strains, Phase IV (KMG-IV): sequencing the most valuable type-strain genomes for metagenomic binning, comparative biology and taxonomic classification.</title>
        <authorList>
            <person name="Goeker M."/>
        </authorList>
    </citation>
    <scope>NUCLEOTIDE SEQUENCE [LARGE SCALE GENOMIC DNA]</scope>
    <source>
        <strain evidence="9 10">DSM 15969</strain>
    </source>
</reference>
<protein>
    <recommendedName>
        <fullName evidence="6">Probable septum site-determining protein MinC</fullName>
    </recommendedName>
</protein>
<dbReference type="PANTHER" id="PTHR34108">
    <property type="entry name" value="SEPTUM SITE-DETERMINING PROTEIN MINC"/>
    <property type="match status" value="1"/>
</dbReference>
<accession>A0A4R1PYJ6</accession>
<evidence type="ECO:0000259" key="8">
    <source>
        <dbReference type="Pfam" id="PF22642"/>
    </source>
</evidence>
<dbReference type="GO" id="GO:0000917">
    <property type="term" value="P:division septum assembly"/>
    <property type="evidence" value="ECO:0007669"/>
    <property type="project" value="UniProtKB-KW"/>
</dbReference>
<dbReference type="OrthoDB" id="9790810at2"/>
<keyword evidence="2 6" id="KW-0132">Cell division</keyword>
<dbReference type="PANTHER" id="PTHR34108:SF1">
    <property type="entry name" value="SEPTUM SITE-DETERMINING PROTEIN MINC"/>
    <property type="match status" value="1"/>
</dbReference>
<sequence length="216" mass="23138">MQEAVMFKGNRDGIRLIINQSVEFGFILNQLKAKLDEAADFFTAGTTVKVPAALGFLSGQQREELAGLLAHYGLQCAECSEHEEQDEALEVPAYVPADMERHVQETLIVPRTLRGGQKLIHDGAVIIDGDVNPGAEVIAGGNITVLGTCRGIAHAGAYGNQEATITAKRLMASQLRIAGLIARAPDHPDVSTCAETARIDNQLIIIEPATLGEEEL</sequence>
<dbReference type="Pfam" id="PF22642">
    <property type="entry name" value="MinC_N_1"/>
    <property type="match status" value="1"/>
</dbReference>
<organism evidence="9 10">
    <name type="scientific">Anaerospora hongkongensis</name>
    <dbReference type="NCBI Taxonomy" id="244830"/>
    <lineage>
        <taxon>Bacteria</taxon>
        <taxon>Bacillati</taxon>
        <taxon>Bacillota</taxon>
        <taxon>Negativicutes</taxon>
        <taxon>Selenomonadales</taxon>
        <taxon>Sporomusaceae</taxon>
        <taxon>Anaerospora</taxon>
    </lineage>
</organism>